<feature type="compositionally biased region" description="Basic residues" evidence="1">
    <location>
        <begin position="38"/>
        <end position="50"/>
    </location>
</feature>
<evidence type="ECO:0000313" key="2">
    <source>
        <dbReference type="EMBL" id="RHZ70138.1"/>
    </source>
</evidence>
<feature type="region of interest" description="Disordered" evidence="1">
    <location>
        <begin position="1"/>
        <end position="21"/>
    </location>
</feature>
<accession>A0A397I791</accession>
<sequence length="98" mass="10879">MQEQQQAALSKWKNDNQVISGTNGNLINLRQILDPLKHQAKGRPPSKRLKSSHEQSGNKSKNKDQNEHVTSSIATDMGRKCGLCGENGHYCNTCSMKT</sequence>
<reference evidence="2 4" key="1">
    <citation type="submission" date="2018-08" db="EMBL/GenBank/DDBJ databases">
        <title>Genome and evolution of the arbuscular mycorrhizal fungus Diversispora epigaea (formerly Glomus versiforme) and its bacterial endosymbionts.</title>
        <authorList>
            <person name="Sun X."/>
            <person name="Fei Z."/>
            <person name="Harrison M."/>
        </authorList>
    </citation>
    <scope>NUCLEOTIDE SEQUENCE [LARGE SCALE GENOMIC DNA]</scope>
    <source>
        <strain evidence="2 4">IT104</strain>
    </source>
</reference>
<feature type="region of interest" description="Disordered" evidence="1">
    <location>
        <begin position="33"/>
        <end position="71"/>
    </location>
</feature>
<gene>
    <name evidence="3" type="ORF">Glove_275g100</name>
    <name evidence="2" type="ORF">Glove_275g101</name>
</gene>
<name>A0A397I791_9GLOM</name>
<dbReference type="OrthoDB" id="2405442at2759"/>
<keyword evidence="4" id="KW-1185">Reference proteome</keyword>
<dbReference type="EMBL" id="PQFF01000252">
    <property type="protein sequence ID" value="RHZ70139.1"/>
    <property type="molecule type" value="Genomic_DNA"/>
</dbReference>
<protein>
    <submittedName>
        <fullName evidence="2">Uncharacterized protein</fullName>
    </submittedName>
</protein>
<dbReference type="Proteomes" id="UP000266861">
    <property type="component" value="Unassembled WGS sequence"/>
</dbReference>
<dbReference type="STRING" id="1348612.A0A397I791"/>
<organism evidence="2 4">
    <name type="scientific">Diversispora epigaea</name>
    <dbReference type="NCBI Taxonomy" id="1348612"/>
    <lineage>
        <taxon>Eukaryota</taxon>
        <taxon>Fungi</taxon>
        <taxon>Fungi incertae sedis</taxon>
        <taxon>Mucoromycota</taxon>
        <taxon>Glomeromycotina</taxon>
        <taxon>Glomeromycetes</taxon>
        <taxon>Diversisporales</taxon>
        <taxon>Diversisporaceae</taxon>
        <taxon>Diversispora</taxon>
    </lineage>
</organism>
<proteinExistence type="predicted"/>
<dbReference type="AlphaFoldDB" id="A0A397I791"/>
<evidence type="ECO:0000313" key="3">
    <source>
        <dbReference type="EMBL" id="RHZ70139.1"/>
    </source>
</evidence>
<evidence type="ECO:0000256" key="1">
    <source>
        <dbReference type="SAM" id="MobiDB-lite"/>
    </source>
</evidence>
<evidence type="ECO:0000313" key="4">
    <source>
        <dbReference type="Proteomes" id="UP000266861"/>
    </source>
</evidence>
<comment type="caution">
    <text evidence="2">The sequence shown here is derived from an EMBL/GenBank/DDBJ whole genome shotgun (WGS) entry which is preliminary data.</text>
</comment>
<dbReference type="EMBL" id="PQFF01000252">
    <property type="protein sequence ID" value="RHZ70138.1"/>
    <property type="molecule type" value="Genomic_DNA"/>
</dbReference>